<comment type="catalytic activity">
    <reaction evidence="8">
        <text>ATP + H2O = ADP + phosphate + H(+)</text>
        <dbReference type="Rhea" id="RHEA:13065"/>
        <dbReference type="ChEBI" id="CHEBI:15377"/>
        <dbReference type="ChEBI" id="CHEBI:15378"/>
        <dbReference type="ChEBI" id="CHEBI:30616"/>
        <dbReference type="ChEBI" id="CHEBI:43474"/>
        <dbReference type="ChEBI" id="CHEBI:456216"/>
        <dbReference type="EC" id="3.6.4.13"/>
    </reaction>
</comment>
<evidence type="ECO:0000256" key="2">
    <source>
        <dbReference type="ARBA" id="ARBA00022490"/>
    </source>
</evidence>
<dbReference type="PROSITE" id="PS51195">
    <property type="entry name" value="Q_MOTIF"/>
    <property type="match status" value="1"/>
</dbReference>
<keyword evidence="5 11" id="KW-0347">Helicase</keyword>
<evidence type="ECO:0000256" key="6">
    <source>
        <dbReference type="ARBA" id="ARBA00022840"/>
    </source>
</evidence>
<dbReference type="FunFam" id="3.40.50.300:FF:000108">
    <property type="entry name" value="ATP-dependent RNA helicase RhlE"/>
    <property type="match status" value="1"/>
</dbReference>
<dbReference type="GO" id="GO:0005524">
    <property type="term" value="F:ATP binding"/>
    <property type="evidence" value="ECO:0007669"/>
    <property type="project" value="UniProtKB-KW"/>
</dbReference>
<feature type="domain" description="Helicase C-terminal" evidence="14">
    <location>
        <begin position="214"/>
        <end position="375"/>
    </location>
</feature>
<evidence type="ECO:0000313" key="16">
    <source>
        <dbReference type="EMBL" id="TLQ41502.1"/>
    </source>
</evidence>
<comment type="caution">
    <text evidence="16">The sequence shown here is derived from an EMBL/GenBank/DDBJ whole genome shotgun (WGS) entry which is preliminary data.</text>
</comment>
<evidence type="ECO:0000256" key="9">
    <source>
        <dbReference type="ARBA" id="ARBA00067932"/>
    </source>
</evidence>
<evidence type="ECO:0000259" key="15">
    <source>
        <dbReference type="PROSITE" id="PS51195"/>
    </source>
</evidence>
<dbReference type="PANTHER" id="PTHR47959">
    <property type="entry name" value="ATP-DEPENDENT RNA HELICASE RHLE-RELATED"/>
    <property type="match status" value="1"/>
</dbReference>
<dbReference type="SMART" id="SM00490">
    <property type="entry name" value="HELICc"/>
    <property type="match status" value="1"/>
</dbReference>
<protein>
    <recommendedName>
        <fullName evidence="9">ATP-dependent RNA helicase CshA</fullName>
        <ecNumber evidence="1">3.6.4.13</ecNumber>
    </recommendedName>
</protein>
<dbReference type="Proteomes" id="UP000306420">
    <property type="component" value="Unassembled WGS sequence"/>
</dbReference>
<dbReference type="GO" id="GO:0003724">
    <property type="term" value="F:RNA helicase activity"/>
    <property type="evidence" value="ECO:0007669"/>
    <property type="project" value="UniProtKB-EC"/>
</dbReference>
<evidence type="ECO:0000313" key="17">
    <source>
        <dbReference type="Proteomes" id="UP000306420"/>
    </source>
</evidence>
<accession>A0A5R9DVD3</accession>
<dbReference type="EMBL" id="VBSP01000016">
    <property type="protein sequence ID" value="TLQ41502.1"/>
    <property type="molecule type" value="Genomic_DNA"/>
</dbReference>
<keyword evidence="3 11" id="KW-0547">Nucleotide-binding</keyword>
<dbReference type="EC" id="3.6.4.13" evidence="1"/>
<dbReference type="InterPro" id="IPR014014">
    <property type="entry name" value="RNA_helicase_DEAD_Q_motif"/>
</dbReference>
<feature type="compositionally biased region" description="Basic residues" evidence="12">
    <location>
        <begin position="445"/>
        <end position="459"/>
    </location>
</feature>
<dbReference type="Pfam" id="PF00270">
    <property type="entry name" value="DEAD"/>
    <property type="match status" value="1"/>
</dbReference>
<dbReference type="OrthoDB" id="9805696at2"/>
<dbReference type="GO" id="GO:0003723">
    <property type="term" value="F:RNA binding"/>
    <property type="evidence" value="ECO:0007669"/>
    <property type="project" value="UniProtKB-ARBA"/>
</dbReference>
<keyword evidence="6 11" id="KW-0067">ATP-binding</keyword>
<dbReference type="InterPro" id="IPR050079">
    <property type="entry name" value="DEAD_box_RNA_helicase"/>
</dbReference>
<proteinExistence type="inferred from homology"/>
<evidence type="ECO:0000256" key="3">
    <source>
        <dbReference type="ARBA" id="ARBA00022741"/>
    </source>
</evidence>
<feature type="domain" description="DEAD-box RNA helicase Q" evidence="15">
    <location>
        <begin position="1"/>
        <end position="29"/>
    </location>
</feature>
<keyword evidence="4 11" id="KW-0378">Hydrolase</keyword>
<evidence type="ECO:0000256" key="4">
    <source>
        <dbReference type="ARBA" id="ARBA00022801"/>
    </source>
</evidence>
<dbReference type="InterPro" id="IPR011545">
    <property type="entry name" value="DEAD/DEAH_box_helicase_dom"/>
</dbReference>
<keyword evidence="2" id="KW-0963">Cytoplasm</keyword>
<dbReference type="PROSITE" id="PS00039">
    <property type="entry name" value="DEAD_ATP_HELICASE"/>
    <property type="match status" value="1"/>
</dbReference>
<evidence type="ECO:0000256" key="12">
    <source>
        <dbReference type="SAM" id="MobiDB-lite"/>
    </source>
</evidence>
<dbReference type="PROSITE" id="PS51194">
    <property type="entry name" value="HELICASE_CTER"/>
    <property type="match status" value="1"/>
</dbReference>
<evidence type="ECO:0000256" key="8">
    <source>
        <dbReference type="ARBA" id="ARBA00047984"/>
    </source>
</evidence>
<evidence type="ECO:0000259" key="14">
    <source>
        <dbReference type="PROSITE" id="PS51194"/>
    </source>
</evidence>
<dbReference type="Gene3D" id="3.40.50.300">
    <property type="entry name" value="P-loop containing nucleotide triphosphate hydrolases"/>
    <property type="match status" value="2"/>
</dbReference>
<evidence type="ECO:0000256" key="5">
    <source>
        <dbReference type="ARBA" id="ARBA00022806"/>
    </source>
</evidence>
<dbReference type="AlphaFoldDB" id="A0A5R9DVD3"/>
<feature type="region of interest" description="Disordered" evidence="12">
    <location>
        <begin position="434"/>
        <end position="503"/>
    </location>
</feature>
<evidence type="ECO:0000256" key="11">
    <source>
        <dbReference type="RuleBase" id="RU000492"/>
    </source>
</evidence>
<dbReference type="InterPro" id="IPR044742">
    <property type="entry name" value="DEAD/DEAH_RhlB"/>
</dbReference>
<name>A0A5R9DVD3_9LACT</name>
<feature type="compositionally biased region" description="Basic residues" evidence="12">
    <location>
        <begin position="494"/>
        <end position="503"/>
    </location>
</feature>
<evidence type="ECO:0000256" key="1">
    <source>
        <dbReference type="ARBA" id="ARBA00012552"/>
    </source>
</evidence>
<dbReference type="SUPFAM" id="SSF52540">
    <property type="entry name" value="P-loop containing nucleoside triphosphate hydrolases"/>
    <property type="match status" value="1"/>
</dbReference>
<dbReference type="InterPro" id="IPR001650">
    <property type="entry name" value="Helicase_C-like"/>
</dbReference>
<evidence type="ECO:0000259" key="13">
    <source>
        <dbReference type="PROSITE" id="PS51192"/>
    </source>
</evidence>
<dbReference type="PANTHER" id="PTHR47959:SF1">
    <property type="entry name" value="ATP-DEPENDENT RNA HELICASE DBPA"/>
    <property type="match status" value="1"/>
</dbReference>
<sequence length="503" mass="56751">MKFNEFNLKPELIHTLDDMGFEEPTPIQQQAIPHALEGRDVIGQAQTGTGKTAAFGLPMLNKIHNNNKGIQGIVIAPTRELAIQVQEEIFRLGKDVRARVFTVYGGTSIQKQIERIKRNHPQIIVGTPGRVLDLINRRVLNLKDIETVILDEADEMLNMGFIDDIKSIIEKTPATRQTLLFSATMPAAIKKLGEQFLTDAIHVKIEAKEMTADLIEQYFVKLKDNEKFDVLTRFMDVQNPEQAIIFCRTKKRVDEVGRGLTLRGYNSELIHGDVTQQKRSSVINEFRQGRIEILVATDVAARGLDISGVTHVYNYDIPQDPESYVHRIGRTGRAGKDGMSLSFVTHNEMSYLKTIENLTRKQMKPLSPPTSEEVEHGQVQQLVDQINEILESSEANKHRNTAKMLLAHYEANDLVSALLKEVLSENNDVEVVISPQRPLPNAGGKKSKNNKKYNRRRSNNRNDRGGNNRGKQGYKGKQGNKGKQQGNNSDRKSKNFKIKSKND</sequence>
<evidence type="ECO:0000256" key="7">
    <source>
        <dbReference type="ARBA" id="ARBA00038437"/>
    </source>
</evidence>
<dbReference type="InterPro" id="IPR000629">
    <property type="entry name" value="RNA-helicase_DEAD-box_CS"/>
</dbReference>
<dbReference type="RefSeq" id="WP_138404486.1">
    <property type="nucleotide sequence ID" value="NZ_VBSP01000016.1"/>
</dbReference>
<dbReference type="CDD" id="cd00268">
    <property type="entry name" value="DEADc"/>
    <property type="match status" value="1"/>
</dbReference>
<dbReference type="CDD" id="cd18787">
    <property type="entry name" value="SF2_C_DEAD"/>
    <property type="match status" value="1"/>
</dbReference>
<dbReference type="Pfam" id="PF00271">
    <property type="entry name" value="Helicase_C"/>
    <property type="match status" value="1"/>
</dbReference>
<dbReference type="InterPro" id="IPR027417">
    <property type="entry name" value="P-loop_NTPase"/>
</dbReference>
<comment type="similarity">
    <text evidence="7 11">Belongs to the DEAD box helicase family.</text>
</comment>
<dbReference type="GO" id="GO:0016787">
    <property type="term" value="F:hydrolase activity"/>
    <property type="evidence" value="ECO:0007669"/>
    <property type="project" value="UniProtKB-KW"/>
</dbReference>
<dbReference type="GO" id="GO:0005829">
    <property type="term" value="C:cytosol"/>
    <property type="evidence" value="ECO:0007669"/>
    <property type="project" value="TreeGrafter"/>
</dbReference>
<dbReference type="InterPro" id="IPR014001">
    <property type="entry name" value="Helicase_ATP-bd"/>
</dbReference>
<organism evidence="16 17">
    <name type="scientific">Ruoffia tabacinasalis</name>
    <dbReference type="NCBI Taxonomy" id="87458"/>
    <lineage>
        <taxon>Bacteria</taxon>
        <taxon>Bacillati</taxon>
        <taxon>Bacillota</taxon>
        <taxon>Bacilli</taxon>
        <taxon>Lactobacillales</taxon>
        <taxon>Aerococcaceae</taxon>
        <taxon>Ruoffia</taxon>
    </lineage>
</organism>
<dbReference type="PROSITE" id="PS51192">
    <property type="entry name" value="HELICASE_ATP_BIND_1"/>
    <property type="match status" value="1"/>
</dbReference>
<feature type="short sequence motif" description="Q motif" evidence="10">
    <location>
        <begin position="1"/>
        <end position="29"/>
    </location>
</feature>
<reference evidence="16 17" key="1">
    <citation type="submission" date="2019-05" db="EMBL/GenBank/DDBJ databases">
        <title>The metagenome of a microbial culture collection derived from dairy environment covers the genomic content of the human microbiome.</title>
        <authorList>
            <person name="Roder T."/>
            <person name="Wuthrich D."/>
            <person name="Sattari Z."/>
            <person name="Von Ah U."/>
            <person name="Bar C."/>
            <person name="Ronchi F."/>
            <person name="Macpherson A.J."/>
            <person name="Ganal-Vonarburg S.C."/>
            <person name="Bruggmann R."/>
            <person name="Vergeres G."/>
        </authorList>
    </citation>
    <scope>NUCLEOTIDE SEQUENCE [LARGE SCALE GENOMIC DNA]</scope>
    <source>
        <strain evidence="16 17">FAM 24227</strain>
    </source>
</reference>
<feature type="domain" description="Helicase ATP-binding" evidence="13">
    <location>
        <begin position="32"/>
        <end position="203"/>
    </location>
</feature>
<dbReference type="SMART" id="SM00487">
    <property type="entry name" value="DEXDc"/>
    <property type="match status" value="1"/>
</dbReference>
<evidence type="ECO:0000256" key="10">
    <source>
        <dbReference type="PROSITE-ProRule" id="PRU00552"/>
    </source>
</evidence>
<gene>
    <name evidence="16" type="ORF">FEZ33_05925</name>
</gene>